<dbReference type="EMBL" id="PXZM01000036">
    <property type="protein sequence ID" value="PSJ91288.1"/>
    <property type="molecule type" value="Genomic_DNA"/>
</dbReference>
<sequence>MFGQFWFSTWFKAIHAARFIMHLRHVKVKKALLGIILLFDIVTLGNNVVKNLEALHVIEQSYLQMNKTSE</sequence>
<dbReference type="Proteomes" id="UP000240419">
    <property type="component" value="Unassembled WGS sequence"/>
</dbReference>
<gene>
    <name evidence="1" type="ORF">C7R93_21910</name>
</gene>
<evidence type="ECO:0000313" key="1">
    <source>
        <dbReference type="EMBL" id="PSJ91288.1"/>
    </source>
</evidence>
<evidence type="ECO:0000313" key="2">
    <source>
        <dbReference type="Proteomes" id="UP000240419"/>
    </source>
</evidence>
<comment type="caution">
    <text evidence="1">The sequence shown here is derived from an EMBL/GenBank/DDBJ whole genome shotgun (WGS) entry which is preliminary data.</text>
</comment>
<organism evidence="1 2">
    <name type="scientific">Brevibacillus fortis</name>
    <dbReference type="NCBI Taxonomy" id="2126352"/>
    <lineage>
        <taxon>Bacteria</taxon>
        <taxon>Bacillati</taxon>
        <taxon>Bacillota</taxon>
        <taxon>Bacilli</taxon>
        <taxon>Bacillales</taxon>
        <taxon>Paenibacillaceae</taxon>
        <taxon>Brevibacillus</taxon>
    </lineage>
</organism>
<dbReference type="AlphaFoldDB" id="A0A2P7UWC3"/>
<reference evidence="1 2" key="1">
    <citation type="submission" date="2018-03" db="EMBL/GenBank/DDBJ databases">
        <title>Brevisbacillus phylogenomics.</title>
        <authorList>
            <person name="Dunlap C."/>
        </authorList>
    </citation>
    <scope>NUCLEOTIDE SEQUENCE [LARGE SCALE GENOMIC DNA]</scope>
    <source>
        <strain evidence="1 2">NRRL NRS-1210</strain>
    </source>
</reference>
<dbReference type="OrthoDB" id="2576767at2"/>
<proteinExistence type="predicted"/>
<name>A0A2P7UWC3_9BACL</name>
<accession>A0A2P7UWC3</accession>
<dbReference type="RefSeq" id="WP_106840806.1">
    <property type="nucleotide sequence ID" value="NZ_JBCNIW010000025.1"/>
</dbReference>
<protein>
    <submittedName>
        <fullName evidence="1">Uncharacterized protein</fullName>
    </submittedName>
</protein>
<keyword evidence="2" id="KW-1185">Reference proteome</keyword>